<sequence length="414" mass="46035">MKITLYGVSHLVLSILAIVYGIALRNIFLYSIGLALILIFYKEYKSFNRIRNTASNLLVKRYFDKTIASELDEVAVTITIENKGSDAISRALIIDKVSRYVKPKADPITTISIPPNASISISYRAVLMAPGTHVFNEIVVIVSDFLGYFTEELRYSVREHVVALPLELRVGLDMKSIQKVIGVYVSGKAIGGLFNIANVRDYQPGDSVKKIIWSIYAKTGRLMIREDFGESRARVLLLIDLRPSFWFIGVEPNTLAHIHLRFARSLVSLLLKSGVAVDVAICSGLVPKIITYSGSDIEKIVYRIFSLFDAGSGCESSISAFADISSYIERDASQYSLVLLVTNPIALSLTSPDDIAEIGKIFDRLLIAMPMFRYEEYINRDDIVKLLNGVANVLKGSLIDIDFAEESFEVSYGV</sequence>
<evidence type="ECO:0000256" key="1">
    <source>
        <dbReference type="SAM" id="Phobius"/>
    </source>
</evidence>
<evidence type="ECO:0000313" key="3">
    <source>
        <dbReference type="EMBL" id="HHR96959.1"/>
    </source>
</evidence>
<evidence type="ECO:0000259" key="2">
    <source>
        <dbReference type="Pfam" id="PF01882"/>
    </source>
</evidence>
<dbReference type="EMBL" id="DRUB01000183">
    <property type="protein sequence ID" value="HHR96959.1"/>
    <property type="molecule type" value="Genomic_DNA"/>
</dbReference>
<dbReference type="InterPro" id="IPR002881">
    <property type="entry name" value="DUF58"/>
</dbReference>
<name>A0A7C5Z1L8_9CREN</name>
<keyword evidence="1" id="KW-1133">Transmembrane helix</keyword>
<proteinExistence type="predicted"/>
<dbReference type="PANTHER" id="PTHR34351">
    <property type="entry name" value="SLR1927 PROTEIN-RELATED"/>
    <property type="match status" value="1"/>
</dbReference>
<protein>
    <submittedName>
        <fullName evidence="3">DUF58 domain-containing protein</fullName>
    </submittedName>
</protein>
<dbReference type="PANTHER" id="PTHR34351:SF2">
    <property type="entry name" value="DUF58 DOMAIN-CONTAINING PROTEIN"/>
    <property type="match status" value="1"/>
</dbReference>
<dbReference type="AlphaFoldDB" id="A0A7C5Z1L8"/>
<comment type="caution">
    <text evidence="3">The sequence shown here is derived from an EMBL/GenBank/DDBJ whole genome shotgun (WGS) entry which is preliminary data.</text>
</comment>
<dbReference type="Pfam" id="PF01882">
    <property type="entry name" value="DUF58"/>
    <property type="match status" value="1"/>
</dbReference>
<reference evidence="3" key="1">
    <citation type="journal article" date="2020" name="mSystems">
        <title>Genome- and Community-Level Interaction Insights into Carbon Utilization and Element Cycling Functions of Hydrothermarchaeota in Hydrothermal Sediment.</title>
        <authorList>
            <person name="Zhou Z."/>
            <person name="Liu Y."/>
            <person name="Xu W."/>
            <person name="Pan J."/>
            <person name="Luo Z.H."/>
            <person name="Li M."/>
        </authorList>
    </citation>
    <scope>NUCLEOTIDE SEQUENCE [LARGE SCALE GENOMIC DNA]</scope>
    <source>
        <strain evidence="3">SpSt-1</strain>
    </source>
</reference>
<keyword evidence="1" id="KW-0472">Membrane</keyword>
<gene>
    <name evidence="3" type="ORF">ENL47_09255</name>
</gene>
<accession>A0A7C5Z1L8</accession>
<feature type="transmembrane region" description="Helical" evidence="1">
    <location>
        <begin position="12"/>
        <end position="41"/>
    </location>
</feature>
<organism evidence="3">
    <name type="scientific">Ignisphaera aggregans</name>
    <dbReference type="NCBI Taxonomy" id="334771"/>
    <lineage>
        <taxon>Archaea</taxon>
        <taxon>Thermoproteota</taxon>
        <taxon>Thermoprotei</taxon>
        <taxon>Desulfurococcales</taxon>
        <taxon>Desulfurococcaceae</taxon>
        <taxon>Ignisphaera</taxon>
    </lineage>
</organism>
<keyword evidence="1" id="KW-0812">Transmembrane</keyword>
<feature type="domain" description="DUF58" evidence="2">
    <location>
        <begin position="199"/>
        <end position="280"/>
    </location>
</feature>